<dbReference type="PANTHER" id="PTHR34822">
    <property type="entry name" value="GRPB DOMAIN PROTEIN (AFU_ORTHOLOGUE AFUA_1G01530)"/>
    <property type="match status" value="1"/>
</dbReference>
<protein>
    <recommendedName>
        <fullName evidence="3">GrpB family protein</fullName>
    </recommendedName>
</protein>
<keyword evidence="2" id="KW-1185">Reference proteome</keyword>
<gene>
    <name evidence="1" type="ORF">FB00_15920</name>
</gene>
<dbReference type="EMBL" id="JNBQ01000027">
    <property type="protein sequence ID" value="KLN33707.1"/>
    <property type="molecule type" value="Genomic_DNA"/>
</dbReference>
<comment type="caution">
    <text evidence="1">The sequence shown here is derived from an EMBL/GenBank/DDBJ whole genome shotgun (WGS) entry which is preliminary data.</text>
</comment>
<accession>A0A0H2L0J4</accession>
<dbReference type="RefSeq" id="WP_082141385.1">
    <property type="nucleotide sequence ID" value="NZ_JNBQ01000027.1"/>
</dbReference>
<name>A0A0H2L0J4_9MICO</name>
<sequence>MPAATVDAHDPRWTDAGRRWTERVAGALADLASPDRTGPVVVEHIGSTAVPGLAAKPIIDLQVRVAPLPSEAEVDAALGPLGFSIERGARPDSPGVYRDVPRPRADPAPELYAKRLLTRPGDDDEPPVILHVRRLDSPFAAYVVAFRDWLRAVPAEAAAYEATKRDLAARHADADDYDDYTRDKTAFLDAAQSRMERWLAERANAPA</sequence>
<dbReference type="Pfam" id="PF04229">
    <property type="entry name" value="GrpB"/>
    <property type="match status" value="1"/>
</dbReference>
<organism evidence="1 2">
    <name type="scientific">Cellulosimicrobium funkei</name>
    <dbReference type="NCBI Taxonomy" id="264251"/>
    <lineage>
        <taxon>Bacteria</taxon>
        <taxon>Bacillati</taxon>
        <taxon>Actinomycetota</taxon>
        <taxon>Actinomycetes</taxon>
        <taxon>Micrococcales</taxon>
        <taxon>Promicromonosporaceae</taxon>
        <taxon>Cellulosimicrobium</taxon>
    </lineage>
</organism>
<reference evidence="1 2" key="1">
    <citation type="submission" date="2014-05" db="EMBL/GenBank/DDBJ databases">
        <title>Cellulosimicrobium funkei U11 genome.</title>
        <authorList>
            <person name="Hu C."/>
            <person name="Gong Y."/>
            <person name="Wan W."/>
            <person name="Jiang M."/>
        </authorList>
    </citation>
    <scope>NUCLEOTIDE SEQUENCE [LARGE SCALE GENOMIC DNA]</scope>
    <source>
        <strain evidence="1 2">U11</strain>
    </source>
</reference>
<dbReference type="PATRIC" id="fig|264251.5.peg.3240"/>
<dbReference type="PANTHER" id="PTHR34822:SF1">
    <property type="entry name" value="GRPB FAMILY PROTEIN"/>
    <property type="match status" value="1"/>
</dbReference>
<proteinExistence type="predicted"/>
<dbReference type="STRING" id="264251.FB00_15920"/>
<dbReference type="Proteomes" id="UP000035265">
    <property type="component" value="Unassembled WGS sequence"/>
</dbReference>
<evidence type="ECO:0000313" key="2">
    <source>
        <dbReference type="Proteomes" id="UP000035265"/>
    </source>
</evidence>
<evidence type="ECO:0008006" key="3">
    <source>
        <dbReference type="Google" id="ProtNLM"/>
    </source>
</evidence>
<dbReference type="InterPro" id="IPR043519">
    <property type="entry name" value="NT_sf"/>
</dbReference>
<dbReference type="AlphaFoldDB" id="A0A0H2L0J4"/>
<evidence type="ECO:0000313" key="1">
    <source>
        <dbReference type="EMBL" id="KLN33707.1"/>
    </source>
</evidence>
<dbReference type="SUPFAM" id="SSF81301">
    <property type="entry name" value="Nucleotidyltransferase"/>
    <property type="match status" value="1"/>
</dbReference>
<dbReference type="InterPro" id="IPR007344">
    <property type="entry name" value="GrpB/CoaE"/>
</dbReference>
<dbReference type="Gene3D" id="3.30.460.10">
    <property type="entry name" value="Beta Polymerase, domain 2"/>
    <property type="match status" value="1"/>
</dbReference>